<keyword evidence="4" id="KW-1185">Reference proteome</keyword>
<evidence type="ECO:0000256" key="1">
    <source>
        <dbReference type="SAM" id="MobiDB-lite"/>
    </source>
</evidence>
<dbReference type="Proteomes" id="UP000031561">
    <property type="component" value="Unassembled WGS sequence"/>
</dbReference>
<dbReference type="InterPro" id="IPR021130">
    <property type="entry name" value="PRib-ATP_PPHydrolase-like"/>
</dbReference>
<dbReference type="EC" id="3.6.1.9" evidence="3"/>
<comment type="caution">
    <text evidence="3">The sequence shown here is derived from an EMBL/GenBank/DDBJ whole genome shotgun (WGS) entry which is preliminary data.</text>
</comment>
<feature type="domain" description="NTP pyrophosphohydrolase MazG-like" evidence="2">
    <location>
        <begin position="49"/>
        <end position="122"/>
    </location>
</feature>
<keyword evidence="3" id="KW-0378">Hydrolase</keyword>
<dbReference type="CDD" id="cd11528">
    <property type="entry name" value="NTP-PPase_MazG_Nterm"/>
    <property type="match status" value="1"/>
</dbReference>
<accession>A0ABD4T1Q2</accession>
<dbReference type="AlphaFoldDB" id="A0ABD4T1Q2"/>
<dbReference type="InterPro" id="IPR048011">
    <property type="entry name" value="NTP-PPase_MazG-like_C"/>
</dbReference>
<dbReference type="Gene3D" id="1.10.287.1080">
    <property type="entry name" value="MazG-like"/>
    <property type="match status" value="2"/>
</dbReference>
<dbReference type="FunFam" id="1.10.287.1080:FF:000001">
    <property type="entry name" value="Nucleoside triphosphate pyrophosphohydrolase"/>
    <property type="match status" value="1"/>
</dbReference>
<dbReference type="InterPro" id="IPR004518">
    <property type="entry name" value="MazG-like_dom"/>
</dbReference>
<organism evidence="3 4">
    <name type="scientific">Lyngbya confervoides BDU141951</name>
    <dbReference type="NCBI Taxonomy" id="1574623"/>
    <lineage>
        <taxon>Bacteria</taxon>
        <taxon>Bacillati</taxon>
        <taxon>Cyanobacteriota</taxon>
        <taxon>Cyanophyceae</taxon>
        <taxon>Oscillatoriophycideae</taxon>
        <taxon>Oscillatoriales</taxon>
        <taxon>Microcoleaceae</taxon>
        <taxon>Lyngbya</taxon>
    </lineage>
</organism>
<evidence type="ECO:0000259" key="2">
    <source>
        <dbReference type="Pfam" id="PF03819"/>
    </source>
</evidence>
<name>A0ABD4T1Q2_9CYAN</name>
<dbReference type="CDD" id="cd11529">
    <property type="entry name" value="NTP-PPase_MazG_Cterm"/>
    <property type="match status" value="1"/>
</dbReference>
<evidence type="ECO:0000313" key="4">
    <source>
        <dbReference type="Proteomes" id="UP000031561"/>
    </source>
</evidence>
<dbReference type="NCBIfam" id="NF007113">
    <property type="entry name" value="PRK09562.1"/>
    <property type="match status" value="1"/>
</dbReference>
<dbReference type="PANTHER" id="PTHR30522:SF0">
    <property type="entry name" value="NUCLEOSIDE TRIPHOSPHATE PYROPHOSPHOHYDROLASE"/>
    <property type="match status" value="1"/>
</dbReference>
<dbReference type="SUPFAM" id="SSF101386">
    <property type="entry name" value="all-alpha NTP pyrophosphatases"/>
    <property type="match status" value="2"/>
</dbReference>
<protein>
    <submittedName>
        <fullName evidence="3">Nucleoside triphosphate pyrophosphohydrolase</fullName>
        <ecNumber evidence="3">3.6.1.9</ecNumber>
    </submittedName>
</protein>
<feature type="region of interest" description="Disordered" evidence="1">
    <location>
        <begin position="279"/>
        <end position="308"/>
    </location>
</feature>
<sequence>MTAIAAEPLEFPLALYVEAPAVQPALQRLVDVVAQLRHPEDGCPWDLEQTPESLTPYILEEAYETIDAIQSGDAAAIADELGDLLLQVVLQAQIASEAQQFTLKEVAQGIAEKLVRRHPHVFGDLQVNSIEQVKANWESIKAAEQGRSPAEVQHISHRMQKDAKRFPPIVAGLKLSKQAAEAGLEWSDLGGVWEKFYEELAEFQEALLNGPTEDQLAELGDLLFTLINVARWCQLDPSAALQKTNQKLIERIRIIEGKADRPLTDYSLQELDDLWNGAKQDLAHAPSQGANSQNGQHSLPSSAAEVSS</sequence>
<dbReference type="Pfam" id="PF01503">
    <property type="entry name" value="PRA-PH"/>
    <property type="match status" value="1"/>
</dbReference>
<dbReference type="InterPro" id="IPR048015">
    <property type="entry name" value="NTP-PPase_MazG-like_N"/>
</dbReference>
<dbReference type="InterPro" id="IPR011551">
    <property type="entry name" value="NTP_PyrPHydrolase_MazG"/>
</dbReference>
<dbReference type="NCBIfam" id="TIGR00444">
    <property type="entry name" value="mazG"/>
    <property type="match status" value="1"/>
</dbReference>
<feature type="compositionally biased region" description="Polar residues" evidence="1">
    <location>
        <begin position="288"/>
        <end position="308"/>
    </location>
</feature>
<dbReference type="EMBL" id="JTHE03000035">
    <property type="protein sequence ID" value="MCM1982270.1"/>
    <property type="molecule type" value="Genomic_DNA"/>
</dbReference>
<dbReference type="Pfam" id="PF03819">
    <property type="entry name" value="MazG"/>
    <property type="match status" value="1"/>
</dbReference>
<dbReference type="GO" id="GO:0006950">
    <property type="term" value="P:response to stress"/>
    <property type="evidence" value="ECO:0007669"/>
    <property type="project" value="UniProtKB-ARBA"/>
</dbReference>
<dbReference type="PANTHER" id="PTHR30522">
    <property type="entry name" value="NUCLEOSIDE TRIPHOSPHATE PYROPHOSPHOHYDROLASE"/>
    <property type="match status" value="1"/>
</dbReference>
<dbReference type="GO" id="GO:0047429">
    <property type="term" value="F:nucleoside triphosphate diphosphatase activity"/>
    <property type="evidence" value="ECO:0007669"/>
    <property type="project" value="UniProtKB-EC"/>
</dbReference>
<proteinExistence type="predicted"/>
<gene>
    <name evidence="3" type="primary">mazG</name>
    <name evidence="3" type="ORF">QQ91_0005435</name>
</gene>
<evidence type="ECO:0000313" key="3">
    <source>
        <dbReference type="EMBL" id="MCM1982270.1"/>
    </source>
</evidence>
<reference evidence="3 4" key="1">
    <citation type="journal article" date="2015" name="Genome Announc.">
        <title>Draft Genome Sequence of Filamentous Marine Cyanobacterium Lyngbya confervoides Strain BDU141951.</title>
        <authorList>
            <person name="Chandrababunaidu M.M."/>
            <person name="Sen D."/>
            <person name="Tripathy S."/>
        </authorList>
    </citation>
    <scope>NUCLEOTIDE SEQUENCE [LARGE SCALE GENOMIC DNA]</scope>
    <source>
        <strain evidence="3 4">BDU141951</strain>
    </source>
</reference>